<dbReference type="EMBL" id="OE003246">
    <property type="protein sequence ID" value="CAD7459913.1"/>
    <property type="molecule type" value="Genomic_DNA"/>
</dbReference>
<gene>
    <name evidence="2" type="ORF">TTEB3V08_LOCUS7859</name>
</gene>
<dbReference type="InterPro" id="IPR023341">
    <property type="entry name" value="MABP"/>
</dbReference>
<sequence length="144" mass="16439">MINQVYKTLPDDRPITGIQVVEDPDKCPQGFIVVSRTHDQDSDADLWREGSFFGRKWTRYICLSKTESIADYIVESVAIINDKEIPPDGFSVITRTIDSGEFSEYLPFDQTIHIRVRMILAATLAIDLTAGDLEIRFQTIARER</sequence>
<organism evidence="2">
    <name type="scientific">Timema tahoe</name>
    <dbReference type="NCBI Taxonomy" id="61484"/>
    <lineage>
        <taxon>Eukaryota</taxon>
        <taxon>Metazoa</taxon>
        <taxon>Ecdysozoa</taxon>
        <taxon>Arthropoda</taxon>
        <taxon>Hexapoda</taxon>
        <taxon>Insecta</taxon>
        <taxon>Pterygota</taxon>
        <taxon>Neoptera</taxon>
        <taxon>Polyneoptera</taxon>
        <taxon>Phasmatodea</taxon>
        <taxon>Timematodea</taxon>
        <taxon>Timematoidea</taxon>
        <taxon>Timematidae</taxon>
        <taxon>Timema</taxon>
    </lineage>
</organism>
<accession>A0A7R9IK49</accession>
<dbReference type="PANTHER" id="PTHR31612">
    <property type="entry name" value="MULTIVESICULAR BODY SUBUNIT 12A"/>
    <property type="match status" value="1"/>
</dbReference>
<dbReference type="GO" id="GO:0042058">
    <property type="term" value="P:regulation of epidermal growth factor receptor signaling pathway"/>
    <property type="evidence" value="ECO:0007669"/>
    <property type="project" value="TreeGrafter"/>
</dbReference>
<dbReference type="InterPro" id="IPR040335">
    <property type="entry name" value="MVB12A"/>
</dbReference>
<evidence type="ECO:0000259" key="1">
    <source>
        <dbReference type="PROSITE" id="PS51498"/>
    </source>
</evidence>
<dbReference type="GO" id="GO:0032510">
    <property type="term" value="P:endosome to lysosome transport via multivesicular body sorting pathway"/>
    <property type="evidence" value="ECO:0007669"/>
    <property type="project" value="TreeGrafter"/>
</dbReference>
<reference evidence="2" key="1">
    <citation type="submission" date="2020-11" db="EMBL/GenBank/DDBJ databases">
        <authorList>
            <person name="Tran Van P."/>
        </authorList>
    </citation>
    <scope>NUCLEOTIDE SEQUENCE</scope>
</reference>
<protein>
    <recommendedName>
        <fullName evidence="1">MABP domain-containing protein</fullName>
    </recommendedName>
</protein>
<proteinExistence type="predicted"/>
<dbReference type="GO" id="GO:0005829">
    <property type="term" value="C:cytosol"/>
    <property type="evidence" value="ECO:0007669"/>
    <property type="project" value="TreeGrafter"/>
</dbReference>
<dbReference type="GO" id="GO:0032801">
    <property type="term" value="P:receptor catabolic process"/>
    <property type="evidence" value="ECO:0007669"/>
    <property type="project" value="TreeGrafter"/>
</dbReference>
<dbReference type="PROSITE" id="PS51498">
    <property type="entry name" value="MABP"/>
    <property type="match status" value="1"/>
</dbReference>
<feature type="domain" description="MABP" evidence="1">
    <location>
        <begin position="12"/>
        <end position="144"/>
    </location>
</feature>
<dbReference type="GO" id="GO:0000813">
    <property type="term" value="C:ESCRT I complex"/>
    <property type="evidence" value="ECO:0007669"/>
    <property type="project" value="InterPro"/>
</dbReference>
<dbReference type="InterPro" id="IPR018798">
    <property type="entry name" value="MVB12A/B"/>
</dbReference>
<name>A0A7R9IK49_9NEOP</name>
<dbReference type="AlphaFoldDB" id="A0A7R9IK49"/>
<dbReference type="Gene3D" id="2.100.10.50">
    <property type="match status" value="1"/>
</dbReference>
<dbReference type="Pfam" id="PF10240">
    <property type="entry name" value="DUF2464"/>
    <property type="match status" value="1"/>
</dbReference>
<evidence type="ECO:0000313" key="2">
    <source>
        <dbReference type="EMBL" id="CAD7459913.1"/>
    </source>
</evidence>
<dbReference type="GO" id="GO:0019075">
    <property type="term" value="P:virus maturation"/>
    <property type="evidence" value="ECO:0007669"/>
    <property type="project" value="TreeGrafter"/>
</dbReference>
<dbReference type="GO" id="GO:0046755">
    <property type="term" value="P:viral budding"/>
    <property type="evidence" value="ECO:0007669"/>
    <property type="project" value="TreeGrafter"/>
</dbReference>
<dbReference type="PANTHER" id="PTHR31612:SF2">
    <property type="entry name" value="MULTIVESICULAR BODY SUBUNIT 12A"/>
    <property type="match status" value="1"/>
</dbReference>